<accession>A0A916UJ19</accession>
<evidence type="ECO:0000256" key="5">
    <source>
        <dbReference type="ARBA" id="ARBA00022692"/>
    </source>
</evidence>
<evidence type="ECO:0000313" key="11">
    <source>
        <dbReference type="Proteomes" id="UP000651668"/>
    </source>
</evidence>
<reference evidence="10" key="1">
    <citation type="journal article" date="2014" name="Int. J. Syst. Evol. Microbiol.">
        <title>Complete genome sequence of Corynebacterium casei LMG S-19264T (=DSM 44701T), isolated from a smear-ripened cheese.</title>
        <authorList>
            <consortium name="US DOE Joint Genome Institute (JGI-PGF)"/>
            <person name="Walter F."/>
            <person name="Albersmeier A."/>
            <person name="Kalinowski J."/>
            <person name="Ruckert C."/>
        </authorList>
    </citation>
    <scope>NUCLEOTIDE SEQUENCE</scope>
    <source>
        <strain evidence="10">CGMCC 1.15343</strain>
    </source>
</reference>
<evidence type="ECO:0000256" key="1">
    <source>
        <dbReference type="ARBA" id="ARBA00004429"/>
    </source>
</evidence>
<dbReference type="AlphaFoldDB" id="A0A916UJ19"/>
<organism evidence="10 11">
    <name type="scientific">Pedobacter quisquiliarum</name>
    <dbReference type="NCBI Taxonomy" id="1834438"/>
    <lineage>
        <taxon>Bacteria</taxon>
        <taxon>Pseudomonadati</taxon>
        <taxon>Bacteroidota</taxon>
        <taxon>Sphingobacteriia</taxon>
        <taxon>Sphingobacteriales</taxon>
        <taxon>Sphingobacteriaceae</taxon>
        <taxon>Pedobacter</taxon>
    </lineage>
</organism>
<sequence>MLELLKQPWPWWTAGAAIAFIMVLLLYFGKSFGVSSNLRTICTIAGAGKRVKFFDFDWKAQRWNLLFIFGAVLGGLISSTLLKDDQPLQLAEATIADLKAIGLAFDGQLNPGQLYGTAAIFSLKGFLILILGGMLVGFGARYAGGCTSGHAISGLTNMQLPSLIAVIGFFIGGLATTYLILPHLF</sequence>
<comment type="similarity">
    <text evidence="8">Belongs to the TsuA/YedE (TC 9.B.102) family.</text>
</comment>
<keyword evidence="3" id="KW-1003">Cell membrane</keyword>
<comment type="caution">
    <text evidence="10">The sequence shown here is derived from an EMBL/GenBank/DDBJ whole genome shotgun (WGS) entry which is preliminary data.</text>
</comment>
<reference evidence="10" key="2">
    <citation type="submission" date="2020-09" db="EMBL/GenBank/DDBJ databases">
        <authorList>
            <person name="Sun Q."/>
            <person name="Zhou Y."/>
        </authorList>
    </citation>
    <scope>NUCLEOTIDE SEQUENCE</scope>
    <source>
        <strain evidence="10">CGMCC 1.15343</strain>
    </source>
</reference>
<evidence type="ECO:0000313" key="10">
    <source>
        <dbReference type="EMBL" id="GGC74455.1"/>
    </source>
</evidence>
<dbReference type="GO" id="GO:0005886">
    <property type="term" value="C:plasma membrane"/>
    <property type="evidence" value="ECO:0007669"/>
    <property type="project" value="UniProtKB-SubCell"/>
</dbReference>
<evidence type="ECO:0008006" key="12">
    <source>
        <dbReference type="Google" id="ProtNLM"/>
    </source>
</evidence>
<evidence type="ECO:0000256" key="2">
    <source>
        <dbReference type="ARBA" id="ARBA00022448"/>
    </source>
</evidence>
<dbReference type="PANTHER" id="PTHR30574:SF1">
    <property type="entry name" value="SULPHUR TRANSPORT DOMAIN-CONTAINING PROTEIN"/>
    <property type="match status" value="1"/>
</dbReference>
<dbReference type="Pfam" id="PF04143">
    <property type="entry name" value="Sulf_transp"/>
    <property type="match status" value="1"/>
</dbReference>
<keyword evidence="7 9" id="KW-0472">Membrane</keyword>
<dbReference type="EMBL" id="BMIL01000011">
    <property type="protein sequence ID" value="GGC74455.1"/>
    <property type="molecule type" value="Genomic_DNA"/>
</dbReference>
<keyword evidence="4" id="KW-0997">Cell inner membrane</keyword>
<protein>
    <recommendedName>
        <fullName evidence="12">Sulphur transport domain-containing protein</fullName>
    </recommendedName>
</protein>
<feature type="transmembrane region" description="Helical" evidence="9">
    <location>
        <begin position="160"/>
        <end position="181"/>
    </location>
</feature>
<feature type="transmembrane region" description="Helical" evidence="9">
    <location>
        <begin position="12"/>
        <end position="29"/>
    </location>
</feature>
<evidence type="ECO:0000256" key="4">
    <source>
        <dbReference type="ARBA" id="ARBA00022519"/>
    </source>
</evidence>
<name>A0A916UJ19_9SPHI</name>
<keyword evidence="6 9" id="KW-1133">Transmembrane helix</keyword>
<comment type="subcellular location">
    <subcellularLocation>
        <location evidence="1">Cell inner membrane</location>
        <topology evidence="1">Multi-pass membrane protein</topology>
    </subcellularLocation>
</comment>
<feature type="transmembrane region" description="Helical" evidence="9">
    <location>
        <begin position="63"/>
        <end position="82"/>
    </location>
</feature>
<keyword evidence="5 9" id="KW-0812">Transmembrane</keyword>
<keyword evidence="2" id="KW-0813">Transport</keyword>
<dbReference type="PANTHER" id="PTHR30574">
    <property type="entry name" value="INNER MEMBRANE PROTEIN YEDE"/>
    <property type="match status" value="1"/>
</dbReference>
<evidence type="ECO:0000256" key="9">
    <source>
        <dbReference type="SAM" id="Phobius"/>
    </source>
</evidence>
<evidence type="ECO:0000256" key="6">
    <source>
        <dbReference type="ARBA" id="ARBA00022989"/>
    </source>
</evidence>
<gene>
    <name evidence="10" type="ORF">GCM10011387_30180</name>
</gene>
<evidence type="ECO:0000256" key="8">
    <source>
        <dbReference type="ARBA" id="ARBA00035655"/>
    </source>
</evidence>
<proteinExistence type="inferred from homology"/>
<dbReference type="InterPro" id="IPR007272">
    <property type="entry name" value="Sulf_transp_TsuA/YedE"/>
</dbReference>
<feature type="transmembrane region" description="Helical" evidence="9">
    <location>
        <begin position="114"/>
        <end position="139"/>
    </location>
</feature>
<dbReference type="RefSeq" id="WP_188627764.1">
    <property type="nucleotide sequence ID" value="NZ_BMIL01000011.1"/>
</dbReference>
<keyword evidence="11" id="KW-1185">Reference proteome</keyword>
<dbReference type="Proteomes" id="UP000651668">
    <property type="component" value="Unassembled WGS sequence"/>
</dbReference>
<evidence type="ECO:0000256" key="7">
    <source>
        <dbReference type="ARBA" id="ARBA00023136"/>
    </source>
</evidence>
<evidence type="ECO:0000256" key="3">
    <source>
        <dbReference type="ARBA" id="ARBA00022475"/>
    </source>
</evidence>